<name>M4NKN1_9GAMM</name>
<dbReference type="HOGENOM" id="CLU_022115_0_1_6"/>
<dbReference type="AlphaFoldDB" id="M4NKN1"/>
<protein>
    <submittedName>
        <fullName evidence="2">Glycosidase</fullName>
    </submittedName>
</protein>
<dbReference type="Gene3D" id="3.20.20.80">
    <property type="entry name" value="Glycosidases"/>
    <property type="match status" value="2"/>
</dbReference>
<dbReference type="PANTHER" id="PTHR10357:SF209">
    <property type="entry name" value="PERIPLASMIC ALPHA-AMYLASE"/>
    <property type="match status" value="1"/>
</dbReference>
<keyword evidence="2" id="KW-0326">Glycosidase</keyword>
<dbReference type="InterPro" id="IPR006047">
    <property type="entry name" value="GH13_cat_dom"/>
</dbReference>
<keyword evidence="3" id="KW-1185">Reference proteome</keyword>
<dbReference type="PANTHER" id="PTHR10357">
    <property type="entry name" value="ALPHA-AMYLASE FAMILY MEMBER"/>
    <property type="match status" value="1"/>
</dbReference>
<dbReference type="SMART" id="SM00642">
    <property type="entry name" value="Aamy"/>
    <property type="match status" value="1"/>
</dbReference>
<reference evidence="2 3" key="1">
    <citation type="submission" date="2012-04" db="EMBL/GenBank/DDBJ databases">
        <title>Complete genome of Rhodanobacter sp. 2APBS1.</title>
        <authorList>
            <consortium name="US DOE Joint Genome Institute"/>
            <person name="Huntemann M."/>
            <person name="Wei C.-L."/>
            <person name="Han J."/>
            <person name="Detter J.C."/>
            <person name="Han C."/>
            <person name="Tapia R."/>
            <person name="Munk A.C.C."/>
            <person name="Chen A."/>
            <person name="Krypides N."/>
            <person name="Mavromatis K."/>
            <person name="Markowitz V."/>
            <person name="Szeto E."/>
            <person name="Ivanova N."/>
            <person name="Mikhailova N."/>
            <person name="Ovchinnikova G."/>
            <person name="Pagani I."/>
            <person name="Pati A."/>
            <person name="Goodwin L."/>
            <person name="Peters L."/>
            <person name="Pitluck S."/>
            <person name="Woyke T."/>
            <person name="Prakash O."/>
            <person name="Elkins J."/>
            <person name="Brown S."/>
            <person name="Palumbo A."/>
            <person name="Hemme C."/>
            <person name="Zhou J."/>
            <person name="Watson D."/>
            <person name="Jardine P."/>
            <person name="Kostka J."/>
            <person name="Green S."/>
        </authorList>
    </citation>
    <scope>NUCLEOTIDE SEQUENCE [LARGE SCALE GENOMIC DNA]</scope>
    <source>
        <strain evidence="2 3">2APBS1</strain>
    </source>
</reference>
<dbReference type="KEGG" id="rhd:R2APBS1_3176"/>
<dbReference type="GO" id="GO:0016798">
    <property type="term" value="F:hydrolase activity, acting on glycosyl bonds"/>
    <property type="evidence" value="ECO:0007669"/>
    <property type="project" value="UniProtKB-KW"/>
</dbReference>
<sequence length="514" mass="58149">MSRNAASAVLDDCDMGAFYGGTIDGVTRKIRDRWFTDLGVNTILISPIFEQIAGWVPSAGKDFCHYAYHGYFTLDYTVMDRRFGNEADLRDLVDCAHAVGIRVLLDVVLNHPGYPEPSTFRNVGISGWDPGWEAAEPKNFYDYMNRSSSSFNDWWGPDWVRCDLPGYSPGGCDDYTMLLHGLPDFKTEDERFVSLPIFLRNKADTRAMDMPDTTVRGYLVKWLSDWVREYGFDGFRCDSARHVEPETWAQLKHACVQAKREWWEQQRDRSGATPHFWLLGEVFGHGVERSSYFDCGFDSLLNFSFQEDIERGIHLDALYEDYAAQLHEHSDLSFVSYVSSHDTHLLDRRKIREGSAALMLAPGGVLLFYGDETGRLPGAPNEQDPAQAARSPMNWGATDAQLLMHWRKLSRFRTRHPAVANGVHLKLFDCPYVFARLDTTGDRVLVAMAVDGYLSLPVGEMFADGQQVRDAYGGWRGVVKDGRVSLNADGFVLLETDDGSAWYPDMDCRGRGLP</sequence>
<dbReference type="STRING" id="666685.R2APBS1_3176"/>
<evidence type="ECO:0000313" key="3">
    <source>
        <dbReference type="Proteomes" id="UP000011859"/>
    </source>
</evidence>
<dbReference type="eggNOG" id="COG0366">
    <property type="taxonomic scope" value="Bacteria"/>
</dbReference>
<dbReference type="Proteomes" id="UP000011859">
    <property type="component" value="Chromosome"/>
</dbReference>
<dbReference type="InterPro" id="IPR017853">
    <property type="entry name" value="GH"/>
</dbReference>
<dbReference type="Pfam" id="PF00128">
    <property type="entry name" value="Alpha-amylase"/>
    <property type="match status" value="1"/>
</dbReference>
<evidence type="ECO:0000313" key="2">
    <source>
        <dbReference type="EMBL" id="AGG90248.1"/>
    </source>
</evidence>
<dbReference type="EMBL" id="CP003470">
    <property type="protein sequence ID" value="AGG90248.1"/>
    <property type="molecule type" value="Genomic_DNA"/>
</dbReference>
<keyword evidence="2" id="KW-0378">Hydrolase</keyword>
<evidence type="ECO:0000259" key="1">
    <source>
        <dbReference type="SMART" id="SM00642"/>
    </source>
</evidence>
<dbReference type="GO" id="GO:0005975">
    <property type="term" value="P:carbohydrate metabolic process"/>
    <property type="evidence" value="ECO:0007669"/>
    <property type="project" value="InterPro"/>
</dbReference>
<gene>
    <name evidence="2" type="ORF">R2APBS1_3176</name>
</gene>
<organism evidence="2 3">
    <name type="scientific">Rhodanobacter denitrificans</name>
    <dbReference type="NCBI Taxonomy" id="666685"/>
    <lineage>
        <taxon>Bacteria</taxon>
        <taxon>Pseudomonadati</taxon>
        <taxon>Pseudomonadota</taxon>
        <taxon>Gammaproteobacteria</taxon>
        <taxon>Lysobacterales</taxon>
        <taxon>Rhodanobacteraceae</taxon>
        <taxon>Rhodanobacter</taxon>
    </lineage>
</organism>
<feature type="domain" description="Glycosyl hydrolase family 13 catalytic" evidence="1">
    <location>
        <begin position="11"/>
        <end position="413"/>
    </location>
</feature>
<proteinExistence type="predicted"/>
<accession>M4NKN1</accession>
<dbReference type="SUPFAM" id="SSF51445">
    <property type="entry name" value="(Trans)glycosidases"/>
    <property type="match status" value="1"/>
</dbReference>